<name>A0A1F6V4T8_9BACT</name>
<dbReference type="Proteomes" id="UP000178700">
    <property type="component" value="Unassembled WGS sequence"/>
</dbReference>
<evidence type="ECO:0000313" key="2">
    <source>
        <dbReference type="Proteomes" id="UP000178700"/>
    </source>
</evidence>
<sequence>MVPATSQVPDLLAIYKHFQRDCGKIYIKYSLPKSRAYLRQEQGHQIIEISGQDDFQDQVKSFIHELLHLAPQHQWYLDNHYILRKGESEHINQKHTQLEATIEAQTQQIYQTDMYTKKALEVILLQDAITKG</sequence>
<organism evidence="1 2">
    <name type="scientific">Candidatus Nomurabacteria bacterium RIFCSPHIGHO2_01_FULL_39_10</name>
    <dbReference type="NCBI Taxonomy" id="1801733"/>
    <lineage>
        <taxon>Bacteria</taxon>
        <taxon>Candidatus Nomuraibacteriota</taxon>
    </lineage>
</organism>
<dbReference type="EMBL" id="MFTJ01000040">
    <property type="protein sequence ID" value="OGI64720.1"/>
    <property type="molecule type" value="Genomic_DNA"/>
</dbReference>
<gene>
    <name evidence="1" type="ORF">A2642_02975</name>
</gene>
<reference evidence="1 2" key="1">
    <citation type="journal article" date="2016" name="Nat. Commun.">
        <title>Thousands of microbial genomes shed light on interconnected biogeochemical processes in an aquifer system.</title>
        <authorList>
            <person name="Anantharaman K."/>
            <person name="Brown C.T."/>
            <person name="Hug L.A."/>
            <person name="Sharon I."/>
            <person name="Castelle C.J."/>
            <person name="Probst A.J."/>
            <person name="Thomas B.C."/>
            <person name="Singh A."/>
            <person name="Wilkins M.J."/>
            <person name="Karaoz U."/>
            <person name="Brodie E.L."/>
            <person name="Williams K.H."/>
            <person name="Hubbard S.S."/>
            <person name="Banfield J.F."/>
        </authorList>
    </citation>
    <scope>NUCLEOTIDE SEQUENCE [LARGE SCALE GENOMIC DNA]</scope>
</reference>
<proteinExistence type="predicted"/>
<accession>A0A1F6V4T8</accession>
<comment type="caution">
    <text evidence="1">The sequence shown here is derived from an EMBL/GenBank/DDBJ whole genome shotgun (WGS) entry which is preliminary data.</text>
</comment>
<protein>
    <submittedName>
        <fullName evidence="1">Uncharacterized protein</fullName>
    </submittedName>
</protein>
<evidence type="ECO:0000313" key="1">
    <source>
        <dbReference type="EMBL" id="OGI64720.1"/>
    </source>
</evidence>
<dbReference type="AlphaFoldDB" id="A0A1F6V4T8"/>